<protein>
    <submittedName>
        <fullName evidence="1">Uncharacterized protein</fullName>
    </submittedName>
</protein>
<dbReference type="HOGENOM" id="CLU_1565379_0_0_1"/>
<dbReference type="AlphaFoldDB" id="A0A0E0M652"/>
<sequence length="171" mass="19258">MKAGTGWMWSSNPSTYQRRIGSRGRWESVTRGVFFQAEGRRMQVGPPPPGRGEAASNLVLRTVPSTTITLRRVPTRSPRFSSCFKPKERQQPHEVGRPPWVHLLLADGTHPSPALVVDAGRSRRPAIGVDVEKPLPLPHCLLRSGKRGDIEMESVWLYPTKDEIVYKYVIH</sequence>
<organism evidence="1">
    <name type="scientific">Oryza punctata</name>
    <name type="common">Red rice</name>
    <dbReference type="NCBI Taxonomy" id="4537"/>
    <lineage>
        <taxon>Eukaryota</taxon>
        <taxon>Viridiplantae</taxon>
        <taxon>Streptophyta</taxon>
        <taxon>Embryophyta</taxon>
        <taxon>Tracheophyta</taxon>
        <taxon>Spermatophyta</taxon>
        <taxon>Magnoliopsida</taxon>
        <taxon>Liliopsida</taxon>
        <taxon>Poales</taxon>
        <taxon>Poaceae</taxon>
        <taxon>BOP clade</taxon>
        <taxon>Oryzoideae</taxon>
        <taxon>Oryzeae</taxon>
        <taxon>Oryzinae</taxon>
        <taxon>Oryza</taxon>
    </lineage>
</organism>
<evidence type="ECO:0000313" key="1">
    <source>
        <dbReference type="EnsemblPlants" id="OPUNC10G04040.1"/>
    </source>
</evidence>
<reference evidence="1" key="2">
    <citation type="submission" date="2018-05" db="EMBL/GenBank/DDBJ databases">
        <title>OpunRS2 (Oryza punctata Reference Sequence Version 2).</title>
        <authorList>
            <person name="Zhang J."/>
            <person name="Kudrna D."/>
            <person name="Lee S."/>
            <person name="Talag J."/>
            <person name="Welchert J."/>
            <person name="Wing R.A."/>
        </authorList>
    </citation>
    <scope>NUCLEOTIDE SEQUENCE [LARGE SCALE GENOMIC DNA]</scope>
</reference>
<keyword evidence="2" id="KW-1185">Reference proteome</keyword>
<name>A0A0E0M652_ORYPU</name>
<evidence type="ECO:0000313" key="2">
    <source>
        <dbReference type="Proteomes" id="UP000026962"/>
    </source>
</evidence>
<accession>A0A0E0M652</accession>
<dbReference type="Gramene" id="OPUNC10G04040.1">
    <property type="protein sequence ID" value="OPUNC10G04040.1"/>
    <property type="gene ID" value="OPUNC10G04040"/>
</dbReference>
<dbReference type="Proteomes" id="UP000026962">
    <property type="component" value="Chromosome 10"/>
</dbReference>
<dbReference type="EnsemblPlants" id="OPUNC10G04040.1">
    <property type="protein sequence ID" value="OPUNC10G04040.1"/>
    <property type="gene ID" value="OPUNC10G04040"/>
</dbReference>
<proteinExistence type="predicted"/>
<reference evidence="1" key="1">
    <citation type="submission" date="2015-04" db="UniProtKB">
        <authorList>
            <consortium name="EnsemblPlants"/>
        </authorList>
    </citation>
    <scope>IDENTIFICATION</scope>
</reference>